<evidence type="ECO:0000256" key="1">
    <source>
        <dbReference type="SAM" id="MobiDB-lite"/>
    </source>
</evidence>
<dbReference type="Pfam" id="PF07929">
    <property type="entry name" value="PRiA4_ORF3"/>
    <property type="match status" value="1"/>
</dbReference>
<feature type="compositionally biased region" description="Acidic residues" evidence="1">
    <location>
        <begin position="143"/>
        <end position="180"/>
    </location>
</feature>
<evidence type="ECO:0000313" key="4">
    <source>
        <dbReference type="Proteomes" id="UP001501126"/>
    </source>
</evidence>
<accession>A0ABP3Y4Z5</accession>
<dbReference type="EMBL" id="BAAAFH010000011">
    <property type="protein sequence ID" value="GAA0875466.1"/>
    <property type="molecule type" value="Genomic_DNA"/>
</dbReference>
<organism evidence="3 4">
    <name type="scientific">Wandonia haliotis</name>
    <dbReference type="NCBI Taxonomy" id="574963"/>
    <lineage>
        <taxon>Bacteria</taxon>
        <taxon>Pseudomonadati</taxon>
        <taxon>Bacteroidota</taxon>
        <taxon>Flavobacteriia</taxon>
        <taxon>Flavobacteriales</taxon>
        <taxon>Crocinitomicaceae</taxon>
        <taxon>Wandonia</taxon>
    </lineage>
</organism>
<keyword evidence="4" id="KW-1185">Reference proteome</keyword>
<gene>
    <name evidence="3" type="ORF">GCM10009118_18750</name>
</gene>
<name>A0ABP3Y4Z5_9FLAO</name>
<dbReference type="Gene3D" id="3.10.290.30">
    <property type="entry name" value="MM3350-like"/>
    <property type="match status" value="1"/>
</dbReference>
<feature type="region of interest" description="Disordered" evidence="1">
    <location>
        <begin position="132"/>
        <end position="180"/>
    </location>
</feature>
<dbReference type="InterPro" id="IPR012912">
    <property type="entry name" value="Plasmid_pRiA4b_Orf3-like"/>
</dbReference>
<feature type="domain" description="Plasmid pRiA4b Orf3-like" evidence="2">
    <location>
        <begin position="3"/>
        <end position="152"/>
    </location>
</feature>
<sequence>MSAYKFRVLLDSDKEEEIFRDIVIAKSDNFEHLYRTILDAFGFKNEEMASFYMSNEDWDKGEEITLMDMSFGEEENDTVLMNQTALETMVEEADQKIILVHDFLKMWIFLIELQQETNEEVTTPYVALSIGDAPDENSKSEDFMMESEFSEDDEDMFDDIDSYDDEDFSEGFESYDEYDY</sequence>
<comment type="caution">
    <text evidence="3">The sequence shown here is derived from an EMBL/GenBank/DDBJ whole genome shotgun (WGS) entry which is preliminary data.</text>
</comment>
<dbReference type="InterPro" id="IPR024047">
    <property type="entry name" value="MM3350-like_sf"/>
</dbReference>
<reference evidence="4" key="1">
    <citation type="journal article" date="2019" name="Int. J. Syst. Evol. Microbiol.">
        <title>The Global Catalogue of Microorganisms (GCM) 10K type strain sequencing project: providing services to taxonomists for standard genome sequencing and annotation.</title>
        <authorList>
            <consortium name="The Broad Institute Genomics Platform"/>
            <consortium name="The Broad Institute Genome Sequencing Center for Infectious Disease"/>
            <person name="Wu L."/>
            <person name="Ma J."/>
        </authorList>
    </citation>
    <scope>NUCLEOTIDE SEQUENCE [LARGE SCALE GENOMIC DNA]</scope>
    <source>
        <strain evidence="4">JCM 16083</strain>
    </source>
</reference>
<dbReference type="Proteomes" id="UP001501126">
    <property type="component" value="Unassembled WGS sequence"/>
</dbReference>
<proteinExistence type="predicted"/>
<evidence type="ECO:0000259" key="2">
    <source>
        <dbReference type="Pfam" id="PF07929"/>
    </source>
</evidence>
<dbReference type="RefSeq" id="WP_343786984.1">
    <property type="nucleotide sequence ID" value="NZ_BAAAFH010000011.1"/>
</dbReference>
<evidence type="ECO:0000313" key="3">
    <source>
        <dbReference type="EMBL" id="GAA0875466.1"/>
    </source>
</evidence>
<dbReference type="SUPFAM" id="SSF159941">
    <property type="entry name" value="MM3350-like"/>
    <property type="match status" value="1"/>
</dbReference>
<protein>
    <recommendedName>
        <fullName evidence="2">Plasmid pRiA4b Orf3-like domain-containing protein</fullName>
    </recommendedName>
</protein>